<gene>
    <name evidence="11" type="ORF">A6048_02975</name>
</gene>
<proteinExistence type="predicted"/>
<evidence type="ECO:0000256" key="2">
    <source>
        <dbReference type="ARBA" id="ARBA00022630"/>
    </source>
</evidence>
<dbReference type="Gene3D" id="3.30.465.10">
    <property type="match status" value="1"/>
</dbReference>
<dbReference type="InterPro" id="IPR017900">
    <property type="entry name" value="4Fe4S_Fe_S_CS"/>
</dbReference>
<organism evidence="11 12">
    <name type="scientific">Dietzia psychralcaliphila</name>
    <dbReference type="NCBI Taxonomy" id="139021"/>
    <lineage>
        <taxon>Bacteria</taxon>
        <taxon>Bacillati</taxon>
        <taxon>Actinomycetota</taxon>
        <taxon>Actinomycetes</taxon>
        <taxon>Mycobacteriales</taxon>
        <taxon>Dietziaceae</taxon>
        <taxon>Dietzia</taxon>
    </lineage>
</organism>
<dbReference type="InterPro" id="IPR006094">
    <property type="entry name" value="Oxid_FAD_bind_N"/>
</dbReference>
<keyword evidence="12" id="KW-1185">Reference proteome</keyword>
<dbReference type="InterPro" id="IPR016166">
    <property type="entry name" value="FAD-bd_PCMH"/>
</dbReference>
<evidence type="ECO:0000256" key="6">
    <source>
        <dbReference type="ARBA" id="ARBA00023004"/>
    </source>
</evidence>
<dbReference type="PANTHER" id="PTHR11748">
    <property type="entry name" value="D-LACTATE DEHYDROGENASE"/>
    <property type="match status" value="1"/>
</dbReference>
<dbReference type="PROSITE" id="PS51379">
    <property type="entry name" value="4FE4S_FER_2"/>
    <property type="match status" value="1"/>
</dbReference>
<accession>A0AAD0JRN5</accession>
<sequence>MRRGRMTSRVAASVDAGQAPVEALVAALVDAGLAPEADPRRIAEYSYDASNYRVVPAAVLFPRTEAEVATALAVCHRLGVPATARGGGTSMAGNAIGTGLVLDLSRHMNRVLGVDEGARTVTAEAGCVLTALRAAVHTATDSRLTFAPDPSSQSRACLGGAIGNDACGNHSVRHGRTADHVESLRIVTADGLRLTATRSGIEATDPSDAAATARAEHLTAQLRDLAADHLAAIRTELGRLPRQVSGYHLRHLLPEEGFDVARSLVGSEGTCAVVTAATMRAVPRSARTGLLVVGYADVVDAARDVPAILRHHPTAVEGIDEVIVETMRERRGADAVAALPAGRAWLFVELDDDGDGNANADADDGSGSRAGTLDDRVAGLAADLTGDGHAVEALVVTDPVARADLWRVREDGAGLSSRLTDPATGATIESWPGWEDSAVAPERLADYLDDFRGLLGRHGLTGVMYGHFGAGCMHIRISFDLRSEEGRGVMRAFCTDAAHLAVSHGGSLSGEHGDGRARSELLPVMYSPEMLDTFARFARIWDPSGILAPGGLTATRPLDADLALAGVGRRDLGLLTSADGAHPVQACIGVGRCRTSTGGVMCPSFRATGDEKDSTRGRARVLQEVVRGTLPIDDPAVEDSLELCLACKACSSDCPTGVDMAAFKSEALHRRYRRRVRPVAHYSLGLLPLWLRGTARAARPLNAVLGTRAGRAAARLGGLATDRTLPRFTSASELRRELSRVPDSVWTIRGQGHPEGRTSAEIVLFLDSFTRGLRPTVAGAAARVLGGVHTSVACSASHCCGLTHVTTGRLSAARRTMGATARHLDAIRGPDGGEVPVVVVEPSCAATLREDLPRLLADTPDADTARRVAARIRSAADHLGRLAGEGRAPAWPGGTAPDRVTVQTHCHEYATFGNRVQRATLTALGVGSVREATGCCGVAGDFGFTAGHEAVTAAVAEQALAPALRADRDAPVLTDGFSCATQVGHLGATDPTTGSGRAGLHLFELLDPDPDHSPDPVPFNPVSLNPVPLNPVPLNPVPTRRPT</sequence>
<reference evidence="11 12" key="1">
    <citation type="submission" date="2016-04" db="EMBL/GenBank/DDBJ databases">
        <title>Complete genome sequence of the haloalkaliphilic hydrocarbon-degrading bacterium Dietzia psychralcaliphila ILA-1T, isolated from a drain of a fish product-processing plant.</title>
        <authorList>
            <person name="Zhao J."/>
            <person name="Hu B."/>
            <person name="Geng S."/>
            <person name="Nie Y."/>
            <person name="Tang Y."/>
        </authorList>
    </citation>
    <scope>NUCLEOTIDE SEQUENCE [LARGE SCALE GENOMIC DNA]</scope>
    <source>
        <strain evidence="11 12">ILA-1</strain>
    </source>
</reference>
<keyword evidence="4" id="KW-0274">FAD</keyword>
<dbReference type="Pfam" id="PF13183">
    <property type="entry name" value="Fer4_8"/>
    <property type="match status" value="1"/>
</dbReference>
<dbReference type="SUPFAM" id="SSF56176">
    <property type="entry name" value="FAD-binding/transporter-associated domain-like"/>
    <property type="match status" value="1"/>
</dbReference>
<evidence type="ECO:0000256" key="7">
    <source>
        <dbReference type="ARBA" id="ARBA00023014"/>
    </source>
</evidence>
<evidence type="ECO:0000256" key="5">
    <source>
        <dbReference type="ARBA" id="ARBA00023002"/>
    </source>
</evidence>
<evidence type="ECO:0000313" key="11">
    <source>
        <dbReference type="EMBL" id="AWH94635.1"/>
    </source>
</evidence>
<dbReference type="Pfam" id="PF01565">
    <property type="entry name" value="FAD_binding_4"/>
    <property type="match status" value="1"/>
</dbReference>
<dbReference type="PANTHER" id="PTHR11748:SF119">
    <property type="entry name" value="D-2-HYDROXYGLUTARATE DEHYDROGENASE"/>
    <property type="match status" value="1"/>
</dbReference>
<keyword evidence="5" id="KW-0560">Oxidoreductase</keyword>
<dbReference type="Proteomes" id="UP000244903">
    <property type="component" value="Chromosome"/>
</dbReference>
<dbReference type="GO" id="GO:0008720">
    <property type="term" value="F:D-lactate dehydrogenase (NAD+) activity"/>
    <property type="evidence" value="ECO:0007669"/>
    <property type="project" value="TreeGrafter"/>
</dbReference>
<name>A0AAD0JRN5_9ACTN</name>
<feature type="domain" description="4Fe-4S ferredoxin-type" evidence="9">
    <location>
        <begin position="633"/>
        <end position="666"/>
    </location>
</feature>
<keyword evidence="7" id="KW-0411">Iron-sulfur</keyword>
<evidence type="ECO:0000256" key="1">
    <source>
        <dbReference type="ARBA" id="ARBA00001974"/>
    </source>
</evidence>
<dbReference type="GO" id="GO:0046872">
    <property type="term" value="F:metal ion binding"/>
    <property type="evidence" value="ECO:0007669"/>
    <property type="project" value="UniProtKB-KW"/>
</dbReference>
<evidence type="ECO:0000313" key="12">
    <source>
        <dbReference type="Proteomes" id="UP000244903"/>
    </source>
</evidence>
<dbReference type="PROSITE" id="PS00198">
    <property type="entry name" value="4FE4S_FER_1"/>
    <property type="match status" value="1"/>
</dbReference>
<dbReference type="InterPro" id="IPR016164">
    <property type="entry name" value="FAD-linked_Oxase-like_C"/>
</dbReference>
<dbReference type="GO" id="GO:0004458">
    <property type="term" value="F:D-lactate dehydrogenase (cytochrome) activity"/>
    <property type="evidence" value="ECO:0007669"/>
    <property type="project" value="TreeGrafter"/>
</dbReference>
<comment type="cofactor">
    <cofactor evidence="1">
        <name>FAD</name>
        <dbReference type="ChEBI" id="CHEBI:57692"/>
    </cofactor>
</comment>
<dbReference type="AlphaFoldDB" id="A0AAD0JRN5"/>
<dbReference type="KEGG" id="dpc:A6048_02975"/>
<dbReference type="InterPro" id="IPR004113">
    <property type="entry name" value="FAD-bd_oxidored_4_C"/>
</dbReference>
<dbReference type="GO" id="GO:0051536">
    <property type="term" value="F:iron-sulfur cluster binding"/>
    <property type="evidence" value="ECO:0007669"/>
    <property type="project" value="UniProtKB-KW"/>
</dbReference>
<dbReference type="InterPro" id="IPR017896">
    <property type="entry name" value="4Fe4S_Fe-S-bd"/>
</dbReference>
<feature type="compositionally biased region" description="Pro residues" evidence="8">
    <location>
        <begin position="1028"/>
        <end position="1043"/>
    </location>
</feature>
<dbReference type="InterPro" id="IPR016169">
    <property type="entry name" value="FAD-bd_PCMH_sub2"/>
</dbReference>
<dbReference type="GO" id="GO:1903457">
    <property type="term" value="P:lactate catabolic process"/>
    <property type="evidence" value="ECO:0007669"/>
    <property type="project" value="TreeGrafter"/>
</dbReference>
<evidence type="ECO:0000259" key="9">
    <source>
        <dbReference type="PROSITE" id="PS51379"/>
    </source>
</evidence>
<feature type="region of interest" description="Disordered" evidence="8">
    <location>
        <begin position="1004"/>
        <end position="1043"/>
    </location>
</feature>
<dbReference type="InterPro" id="IPR036318">
    <property type="entry name" value="FAD-bd_PCMH-like_sf"/>
</dbReference>
<dbReference type="EMBL" id="CP015453">
    <property type="protein sequence ID" value="AWH94635.1"/>
    <property type="molecule type" value="Genomic_DNA"/>
</dbReference>
<keyword evidence="2" id="KW-0285">Flavoprotein</keyword>
<evidence type="ECO:0000259" key="10">
    <source>
        <dbReference type="PROSITE" id="PS51387"/>
    </source>
</evidence>
<dbReference type="SUPFAM" id="SSF46548">
    <property type="entry name" value="alpha-helical ferredoxin"/>
    <property type="match status" value="1"/>
</dbReference>
<dbReference type="SUPFAM" id="SSF55103">
    <property type="entry name" value="FAD-linked oxidases, C-terminal domain"/>
    <property type="match status" value="1"/>
</dbReference>
<evidence type="ECO:0000256" key="8">
    <source>
        <dbReference type="SAM" id="MobiDB-lite"/>
    </source>
</evidence>
<dbReference type="GO" id="GO:0071949">
    <property type="term" value="F:FAD binding"/>
    <property type="evidence" value="ECO:0007669"/>
    <property type="project" value="InterPro"/>
</dbReference>
<evidence type="ECO:0000256" key="3">
    <source>
        <dbReference type="ARBA" id="ARBA00022723"/>
    </source>
</evidence>
<protein>
    <submittedName>
        <fullName evidence="11">FAD-linked oxidase</fullName>
    </submittedName>
</protein>
<feature type="domain" description="FAD-binding PCMH-type" evidence="10">
    <location>
        <begin position="52"/>
        <end position="284"/>
    </location>
</feature>
<keyword evidence="3" id="KW-0479">Metal-binding</keyword>
<dbReference type="Pfam" id="PF02913">
    <property type="entry name" value="FAD-oxidase_C"/>
    <property type="match status" value="1"/>
</dbReference>
<dbReference type="PROSITE" id="PS51387">
    <property type="entry name" value="FAD_PCMH"/>
    <property type="match status" value="1"/>
</dbReference>
<dbReference type="Gene3D" id="3.30.70.2740">
    <property type="match status" value="1"/>
</dbReference>
<keyword evidence="6" id="KW-0408">Iron</keyword>
<evidence type="ECO:0000256" key="4">
    <source>
        <dbReference type="ARBA" id="ARBA00022827"/>
    </source>
</evidence>